<evidence type="ECO:0000313" key="4">
    <source>
        <dbReference type="Proteomes" id="UP001459277"/>
    </source>
</evidence>
<evidence type="ECO:0000256" key="1">
    <source>
        <dbReference type="SAM" id="Coils"/>
    </source>
</evidence>
<keyword evidence="1" id="KW-0175">Coiled coil</keyword>
<name>A0AAW2BUK7_9ROSI</name>
<dbReference type="PANTHER" id="PTHR31973">
    <property type="entry name" value="POLYPROTEIN, PUTATIVE-RELATED"/>
    <property type="match status" value="1"/>
</dbReference>
<evidence type="ECO:0000259" key="2">
    <source>
        <dbReference type="Pfam" id="PF10551"/>
    </source>
</evidence>
<dbReference type="Pfam" id="PF10551">
    <property type="entry name" value="MULE"/>
    <property type="match status" value="1"/>
</dbReference>
<sequence>MATDANNKVLPLAFAVVDKESGPSWGWFLECFRIPLGDVIANKDICIISDRHKGIQNAIANWPRDEYGRVPVFHRYCLRHVASNFNTHFQDTTLKSLALKAGYATQEAKFELYMKAIKEAEIEALRKKLRTERQESEPDSSIMPYTYLIKEDLDMWTQLHDGGYRYGAMTTNVSECFNGVLKGARGLPIAAMVEFTWRKLVVYFHDRHKEITHDLSKGKHLGQDATTYIDPCYSLENAIHTYSHAFVVPKSESLWRDVDGPKWVPDPNLLRAKGRPVKSRIRNEMDGVRREPGSRRPDSDLREIQQKQSCGLCHQHGHNRRRCSLSRGASTSSNDPK</sequence>
<dbReference type="AlphaFoldDB" id="A0AAW2BUK7"/>
<proteinExistence type="predicted"/>
<feature type="coiled-coil region" evidence="1">
    <location>
        <begin position="103"/>
        <end position="137"/>
    </location>
</feature>
<protein>
    <recommendedName>
        <fullName evidence="2">MULE transposase domain-containing protein</fullName>
    </recommendedName>
</protein>
<accession>A0AAW2BUK7</accession>
<evidence type="ECO:0000313" key="3">
    <source>
        <dbReference type="EMBL" id="KAK9989671.1"/>
    </source>
</evidence>
<dbReference type="PANTHER" id="PTHR31973:SF195">
    <property type="entry name" value="MUDR FAMILY TRANSPOSASE"/>
    <property type="match status" value="1"/>
</dbReference>
<dbReference type="InterPro" id="IPR018289">
    <property type="entry name" value="MULE_transposase_dom"/>
</dbReference>
<reference evidence="3 4" key="1">
    <citation type="submission" date="2024-01" db="EMBL/GenBank/DDBJ databases">
        <title>A telomere-to-telomere, gap-free genome of sweet tea (Lithocarpus litseifolius).</title>
        <authorList>
            <person name="Zhou J."/>
        </authorList>
    </citation>
    <scope>NUCLEOTIDE SEQUENCE [LARGE SCALE GENOMIC DNA]</scope>
    <source>
        <strain evidence="3">Zhou-2022a</strain>
        <tissue evidence="3">Leaf</tissue>
    </source>
</reference>
<gene>
    <name evidence="3" type="ORF">SO802_029910</name>
</gene>
<feature type="domain" description="MULE transposase" evidence="2">
    <location>
        <begin position="2"/>
        <end position="84"/>
    </location>
</feature>
<comment type="caution">
    <text evidence="3">The sequence shown here is derived from an EMBL/GenBank/DDBJ whole genome shotgun (WGS) entry which is preliminary data.</text>
</comment>
<dbReference type="EMBL" id="JAZDWU010000010">
    <property type="protein sequence ID" value="KAK9989671.1"/>
    <property type="molecule type" value="Genomic_DNA"/>
</dbReference>
<organism evidence="3 4">
    <name type="scientific">Lithocarpus litseifolius</name>
    <dbReference type="NCBI Taxonomy" id="425828"/>
    <lineage>
        <taxon>Eukaryota</taxon>
        <taxon>Viridiplantae</taxon>
        <taxon>Streptophyta</taxon>
        <taxon>Embryophyta</taxon>
        <taxon>Tracheophyta</taxon>
        <taxon>Spermatophyta</taxon>
        <taxon>Magnoliopsida</taxon>
        <taxon>eudicotyledons</taxon>
        <taxon>Gunneridae</taxon>
        <taxon>Pentapetalae</taxon>
        <taxon>rosids</taxon>
        <taxon>fabids</taxon>
        <taxon>Fagales</taxon>
        <taxon>Fagaceae</taxon>
        <taxon>Lithocarpus</taxon>
    </lineage>
</organism>
<keyword evidence="4" id="KW-1185">Reference proteome</keyword>
<dbReference type="Proteomes" id="UP001459277">
    <property type="component" value="Unassembled WGS sequence"/>
</dbReference>